<evidence type="ECO:0000256" key="1">
    <source>
        <dbReference type="ARBA" id="ARBA00022722"/>
    </source>
</evidence>
<dbReference type="CDD" id="cd00840">
    <property type="entry name" value="MPP_Mre11_N"/>
    <property type="match status" value="1"/>
</dbReference>
<keyword evidence="3 4" id="KW-0269">Exonuclease</keyword>
<sequence length="402" mass="45531">MKILHTADWHLGKKLDFFSRLKEQVEVMQEIESIADEQQVDAIIIAGDLFDNFNPPIEAVDLFYQTLKNLSNNGKRPVIAIAGNHDAPQRINAPDPLARASGIILIGHPKALVRPFSSPGNFEVVKSDNGFLELQLDRFDYPLRVIHTPYANEARMKQYLDEEDQKNSLNEALRSHWQSLADNYCDNKGVNILMTHLYMMQKGKPTPEEPEGERPLRIGNAELIDSNHIPKAIQYTALGHLHQCFNIGSQENPAYYAGSPLSYSFSEAGQKKQVIIIDIEPDQPPVVEKIELKKGRKLERKAFDNILDAESYLLANPESLFELSIRSDVYLTAEEISKLRRASDGIIHLIPLVNSPEEGSTPSRRINLSEDMETLFVNYFTSQHGQKPSQEILEIFNELTTK</sequence>
<comment type="function">
    <text evidence="4">SbcCD cleaves DNA hairpin structures. These structures can inhibit DNA replication and are intermediates in certain DNA recombination reactions. The complex acts as a 3'-&gt;5' double strand exonuclease that can open hairpins. It also has a 5' single-strand endonuclease activity.</text>
</comment>
<evidence type="ECO:0000313" key="6">
    <source>
        <dbReference type="EMBL" id="HIX55531.1"/>
    </source>
</evidence>
<keyword evidence="1 4" id="KW-0540">Nuclease</keyword>
<dbReference type="InterPro" id="IPR041796">
    <property type="entry name" value="Mre11_N"/>
</dbReference>
<protein>
    <recommendedName>
        <fullName evidence="4">Nuclease SbcCD subunit D</fullName>
    </recommendedName>
</protein>
<comment type="similarity">
    <text evidence="4">Belongs to the SbcD family.</text>
</comment>
<organism evidence="6 7">
    <name type="scientific">Candidatus Sphingobacterium stercoripullorum</name>
    <dbReference type="NCBI Taxonomy" id="2838759"/>
    <lineage>
        <taxon>Bacteria</taxon>
        <taxon>Pseudomonadati</taxon>
        <taxon>Bacteroidota</taxon>
        <taxon>Sphingobacteriia</taxon>
        <taxon>Sphingobacteriales</taxon>
        <taxon>Sphingobacteriaceae</taxon>
        <taxon>Sphingobacterium</taxon>
    </lineage>
</organism>
<keyword evidence="4" id="KW-0233">DNA recombination</keyword>
<proteinExistence type="inferred from homology"/>
<dbReference type="NCBIfam" id="TIGR00619">
    <property type="entry name" value="sbcd"/>
    <property type="match status" value="1"/>
</dbReference>
<comment type="caution">
    <text evidence="6">The sequence shown here is derived from an EMBL/GenBank/DDBJ whole genome shotgun (WGS) entry which is preliminary data.</text>
</comment>
<dbReference type="EMBL" id="DXEZ01000308">
    <property type="protein sequence ID" value="HIX55531.1"/>
    <property type="molecule type" value="Genomic_DNA"/>
</dbReference>
<evidence type="ECO:0000256" key="4">
    <source>
        <dbReference type="RuleBase" id="RU363069"/>
    </source>
</evidence>
<evidence type="ECO:0000313" key="7">
    <source>
        <dbReference type="Proteomes" id="UP000824156"/>
    </source>
</evidence>
<keyword evidence="2 4" id="KW-0378">Hydrolase</keyword>
<dbReference type="InterPro" id="IPR004843">
    <property type="entry name" value="Calcineurin-like_PHP"/>
</dbReference>
<dbReference type="Gene3D" id="3.60.21.10">
    <property type="match status" value="1"/>
</dbReference>
<gene>
    <name evidence="4 6" type="primary">sbcD</name>
    <name evidence="6" type="ORF">H9853_10950</name>
</gene>
<feature type="domain" description="Calcineurin-like phosphoesterase" evidence="5">
    <location>
        <begin position="1"/>
        <end position="120"/>
    </location>
</feature>
<dbReference type="Proteomes" id="UP000824156">
    <property type="component" value="Unassembled WGS sequence"/>
</dbReference>
<keyword evidence="4" id="KW-0255">Endonuclease</keyword>
<dbReference type="GO" id="GO:0004519">
    <property type="term" value="F:endonuclease activity"/>
    <property type="evidence" value="ECO:0007669"/>
    <property type="project" value="UniProtKB-KW"/>
</dbReference>
<dbReference type="SUPFAM" id="SSF56300">
    <property type="entry name" value="Metallo-dependent phosphatases"/>
    <property type="match status" value="1"/>
</dbReference>
<dbReference type="InterPro" id="IPR029052">
    <property type="entry name" value="Metallo-depent_PP-like"/>
</dbReference>
<dbReference type="AlphaFoldDB" id="A0A9D1WAH2"/>
<name>A0A9D1WAH2_9SPHI</name>
<evidence type="ECO:0000259" key="5">
    <source>
        <dbReference type="Pfam" id="PF00149"/>
    </source>
</evidence>
<accession>A0A9D1WAH2</accession>
<dbReference type="GO" id="GO:0008408">
    <property type="term" value="F:3'-5' exonuclease activity"/>
    <property type="evidence" value="ECO:0007669"/>
    <property type="project" value="InterPro"/>
</dbReference>
<dbReference type="InterPro" id="IPR004593">
    <property type="entry name" value="SbcD"/>
</dbReference>
<comment type="subunit">
    <text evidence="4">Heterodimer of SbcC and SbcD.</text>
</comment>
<reference evidence="6" key="2">
    <citation type="submission" date="2021-04" db="EMBL/GenBank/DDBJ databases">
        <authorList>
            <person name="Gilroy R."/>
        </authorList>
    </citation>
    <scope>NUCLEOTIDE SEQUENCE</scope>
    <source>
        <strain evidence="6">1719</strain>
    </source>
</reference>
<dbReference type="PANTHER" id="PTHR30337">
    <property type="entry name" value="COMPONENT OF ATP-DEPENDENT DSDNA EXONUCLEASE"/>
    <property type="match status" value="1"/>
</dbReference>
<dbReference type="GO" id="GO:0006310">
    <property type="term" value="P:DNA recombination"/>
    <property type="evidence" value="ECO:0007669"/>
    <property type="project" value="UniProtKB-KW"/>
</dbReference>
<dbReference type="GO" id="GO:0006260">
    <property type="term" value="P:DNA replication"/>
    <property type="evidence" value="ECO:0007669"/>
    <property type="project" value="UniProtKB-KW"/>
</dbReference>
<keyword evidence="4" id="KW-0235">DNA replication</keyword>
<evidence type="ECO:0000256" key="3">
    <source>
        <dbReference type="ARBA" id="ARBA00022839"/>
    </source>
</evidence>
<dbReference type="InterPro" id="IPR050535">
    <property type="entry name" value="DNA_Repair-Maintenance_Comp"/>
</dbReference>
<dbReference type="Pfam" id="PF00149">
    <property type="entry name" value="Metallophos"/>
    <property type="match status" value="1"/>
</dbReference>
<dbReference type="PANTHER" id="PTHR30337:SF0">
    <property type="entry name" value="NUCLEASE SBCCD SUBUNIT D"/>
    <property type="match status" value="1"/>
</dbReference>
<reference evidence="6" key="1">
    <citation type="journal article" date="2021" name="PeerJ">
        <title>Extensive microbial diversity within the chicken gut microbiome revealed by metagenomics and culture.</title>
        <authorList>
            <person name="Gilroy R."/>
            <person name="Ravi A."/>
            <person name="Getino M."/>
            <person name="Pursley I."/>
            <person name="Horton D.L."/>
            <person name="Alikhan N.F."/>
            <person name="Baker D."/>
            <person name="Gharbi K."/>
            <person name="Hall N."/>
            <person name="Watson M."/>
            <person name="Adriaenssens E.M."/>
            <person name="Foster-Nyarko E."/>
            <person name="Jarju S."/>
            <person name="Secka A."/>
            <person name="Antonio M."/>
            <person name="Oren A."/>
            <person name="Chaudhuri R.R."/>
            <person name="La Ragione R."/>
            <person name="Hildebrand F."/>
            <person name="Pallen M.J."/>
        </authorList>
    </citation>
    <scope>NUCLEOTIDE SEQUENCE</scope>
    <source>
        <strain evidence="6">1719</strain>
    </source>
</reference>
<evidence type="ECO:0000256" key="2">
    <source>
        <dbReference type="ARBA" id="ARBA00022801"/>
    </source>
</evidence>